<feature type="chain" id="PRO_5041302826" evidence="1">
    <location>
        <begin position="27"/>
        <end position="92"/>
    </location>
</feature>
<sequence>MASIIKTEKIMFFFMVFILLAGLHECMENIPRRSIEHKTMMKTSGQNDATTSSANLLCIEQICPNLLPCWCCTKQMFGCYPIETMCQSVCKA</sequence>
<evidence type="ECO:0000313" key="3">
    <source>
        <dbReference type="Proteomes" id="UP001177140"/>
    </source>
</evidence>
<name>A0AA41S6I8_PAPNU</name>
<keyword evidence="3" id="KW-1185">Reference proteome</keyword>
<evidence type="ECO:0000256" key="1">
    <source>
        <dbReference type="SAM" id="SignalP"/>
    </source>
</evidence>
<gene>
    <name evidence="2" type="ORF">MKW94_001179</name>
</gene>
<dbReference type="AlphaFoldDB" id="A0AA41S6I8"/>
<comment type="caution">
    <text evidence="2">The sequence shown here is derived from an EMBL/GenBank/DDBJ whole genome shotgun (WGS) entry which is preliminary data.</text>
</comment>
<feature type="signal peptide" evidence="1">
    <location>
        <begin position="1"/>
        <end position="26"/>
    </location>
</feature>
<organism evidence="2 3">
    <name type="scientific">Papaver nudicaule</name>
    <name type="common">Iceland poppy</name>
    <dbReference type="NCBI Taxonomy" id="74823"/>
    <lineage>
        <taxon>Eukaryota</taxon>
        <taxon>Viridiplantae</taxon>
        <taxon>Streptophyta</taxon>
        <taxon>Embryophyta</taxon>
        <taxon>Tracheophyta</taxon>
        <taxon>Spermatophyta</taxon>
        <taxon>Magnoliopsida</taxon>
        <taxon>Ranunculales</taxon>
        <taxon>Papaveraceae</taxon>
        <taxon>Papaveroideae</taxon>
        <taxon>Papaver</taxon>
    </lineage>
</organism>
<accession>A0AA41S6I8</accession>
<reference evidence="2" key="1">
    <citation type="submission" date="2022-03" db="EMBL/GenBank/DDBJ databases">
        <title>A functionally conserved STORR gene fusion in Papaver species that diverged 16.8 million years ago.</title>
        <authorList>
            <person name="Catania T."/>
        </authorList>
    </citation>
    <scope>NUCLEOTIDE SEQUENCE</scope>
    <source>
        <strain evidence="2">S-191538</strain>
    </source>
</reference>
<dbReference type="EMBL" id="JAJJMA010105760">
    <property type="protein sequence ID" value="MCL7030826.1"/>
    <property type="molecule type" value="Genomic_DNA"/>
</dbReference>
<protein>
    <submittedName>
        <fullName evidence="2">Uncharacterized protein</fullName>
    </submittedName>
</protein>
<keyword evidence="1" id="KW-0732">Signal</keyword>
<evidence type="ECO:0000313" key="2">
    <source>
        <dbReference type="EMBL" id="MCL7030826.1"/>
    </source>
</evidence>
<dbReference type="Proteomes" id="UP001177140">
    <property type="component" value="Unassembled WGS sequence"/>
</dbReference>
<proteinExistence type="predicted"/>